<dbReference type="InterPro" id="IPR052907">
    <property type="entry name" value="Beta-lactamase/esterase"/>
</dbReference>
<evidence type="ECO:0000259" key="1">
    <source>
        <dbReference type="Pfam" id="PF00144"/>
    </source>
</evidence>
<evidence type="ECO:0000313" key="3">
    <source>
        <dbReference type="Proteomes" id="UP001519325"/>
    </source>
</evidence>
<proteinExistence type="predicted"/>
<gene>
    <name evidence="2" type="ORF">BJ987_006857</name>
</gene>
<dbReference type="EMBL" id="JAGGMR010000001">
    <property type="protein sequence ID" value="MBP2193956.1"/>
    <property type="molecule type" value="Genomic_DNA"/>
</dbReference>
<sequence>MSARPTIHGEVEAGFGPVADAFRRNFAQHGEIGAAVAVYAGDRPVVDLWAGYRDRNRVRPWERDTIVPVFSSTKGIAAFVLAAAVSKGLLDYEERVAAYWPEFAAHGKGDITVRQLIDHQAGLSGLDTVVTLNQLADFDSLAQILAAQKPAWRPGTRHGYHAITLGLYQGELIRRVDPEHRSLGRVFAEDFARPLGLDFFIGLPEHEPIERIAVLSATKGLDILRYERDLPVRIGLDVYSKRGPAYASLTNPRCGAPARATRREFLGVELPASNGVGNARSLARVYGAAAGRTGALPVADAVLSRLAAANTADDVPAEDLVLYTKSRYHLGFRKSRGSFRFGSDKRAYGTTGLGGSFGFADPATGLGFGYTMNRLGMAVLDDVRSRNLREAMLRCTV</sequence>
<dbReference type="Gene3D" id="3.40.710.10">
    <property type="entry name" value="DD-peptidase/beta-lactamase superfamily"/>
    <property type="match status" value="1"/>
</dbReference>
<protein>
    <submittedName>
        <fullName evidence="2">CubicO group peptidase (Beta-lactamase class C family)</fullName>
    </submittedName>
</protein>
<comment type="caution">
    <text evidence="2">The sequence shown here is derived from an EMBL/GenBank/DDBJ whole genome shotgun (WGS) entry which is preliminary data.</text>
</comment>
<organism evidence="2 3">
    <name type="scientific">Nocardia goodfellowii</name>
    <dbReference type="NCBI Taxonomy" id="882446"/>
    <lineage>
        <taxon>Bacteria</taxon>
        <taxon>Bacillati</taxon>
        <taxon>Actinomycetota</taxon>
        <taxon>Actinomycetes</taxon>
        <taxon>Mycobacteriales</taxon>
        <taxon>Nocardiaceae</taxon>
        <taxon>Nocardia</taxon>
    </lineage>
</organism>
<name>A0ABS4QQG9_9NOCA</name>
<dbReference type="PANTHER" id="PTHR43319:SF3">
    <property type="entry name" value="BETA-LACTAMASE-RELATED DOMAIN-CONTAINING PROTEIN"/>
    <property type="match status" value="1"/>
</dbReference>
<dbReference type="InterPro" id="IPR012338">
    <property type="entry name" value="Beta-lactam/transpept-like"/>
</dbReference>
<dbReference type="InterPro" id="IPR001466">
    <property type="entry name" value="Beta-lactam-related"/>
</dbReference>
<accession>A0ABS4QQG9</accession>
<dbReference type="Proteomes" id="UP001519325">
    <property type="component" value="Unassembled WGS sequence"/>
</dbReference>
<keyword evidence="3" id="KW-1185">Reference proteome</keyword>
<feature type="domain" description="Beta-lactamase-related" evidence="1">
    <location>
        <begin position="22"/>
        <end position="391"/>
    </location>
</feature>
<dbReference type="PANTHER" id="PTHR43319">
    <property type="entry name" value="BETA-LACTAMASE-RELATED"/>
    <property type="match status" value="1"/>
</dbReference>
<evidence type="ECO:0000313" key="2">
    <source>
        <dbReference type="EMBL" id="MBP2193956.1"/>
    </source>
</evidence>
<reference evidence="2 3" key="1">
    <citation type="submission" date="2021-03" db="EMBL/GenBank/DDBJ databases">
        <title>Sequencing the genomes of 1000 actinobacteria strains.</title>
        <authorList>
            <person name="Klenk H.-P."/>
        </authorList>
    </citation>
    <scope>NUCLEOTIDE SEQUENCE [LARGE SCALE GENOMIC DNA]</scope>
    <source>
        <strain evidence="2 3">DSM 45516</strain>
    </source>
</reference>
<dbReference type="RefSeq" id="WP_209897147.1">
    <property type="nucleotide sequence ID" value="NZ_JAGGMR010000001.1"/>
</dbReference>
<dbReference type="SUPFAM" id="SSF56601">
    <property type="entry name" value="beta-lactamase/transpeptidase-like"/>
    <property type="match status" value="1"/>
</dbReference>
<dbReference type="Pfam" id="PF00144">
    <property type="entry name" value="Beta-lactamase"/>
    <property type="match status" value="1"/>
</dbReference>